<organism evidence="4 5">
    <name type="scientific">Rhizobium helianthi</name>
    <dbReference type="NCBI Taxonomy" id="1132695"/>
    <lineage>
        <taxon>Bacteria</taxon>
        <taxon>Pseudomonadati</taxon>
        <taxon>Pseudomonadota</taxon>
        <taxon>Alphaproteobacteria</taxon>
        <taxon>Hyphomicrobiales</taxon>
        <taxon>Rhizobiaceae</taxon>
        <taxon>Rhizobium/Agrobacterium group</taxon>
        <taxon>Rhizobium</taxon>
    </lineage>
</organism>
<evidence type="ECO:0000256" key="1">
    <source>
        <dbReference type="ARBA" id="ARBA00022679"/>
    </source>
</evidence>
<dbReference type="Gene3D" id="1.20.120.1760">
    <property type="match status" value="1"/>
</dbReference>
<dbReference type="EC" id="2.7.8.-" evidence="4"/>
<feature type="transmembrane region" description="Helical" evidence="3">
    <location>
        <begin position="150"/>
        <end position="170"/>
    </location>
</feature>
<protein>
    <submittedName>
        <fullName evidence="4">CDP-alcohol phosphatidyltransferase family protein</fullName>
        <ecNumber evidence="4">2.7.8.-</ecNumber>
    </submittedName>
</protein>
<keyword evidence="5" id="KW-1185">Reference proteome</keyword>
<dbReference type="InterPro" id="IPR043130">
    <property type="entry name" value="CDP-OH_PTrfase_TM_dom"/>
</dbReference>
<accession>A0ABW4M441</accession>
<proteinExistence type="inferred from homology"/>
<evidence type="ECO:0000256" key="2">
    <source>
        <dbReference type="RuleBase" id="RU003750"/>
    </source>
</evidence>
<keyword evidence="3" id="KW-1133">Transmembrane helix</keyword>
<evidence type="ECO:0000313" key="4">
    <source>
        <dbReference type="EMBL" id="MFD1745381.1"/>
    </source>
</evidence>
<dbReference type="Proteomes" id="UP001597322">
    <property type="component" value="Unassembled WGS sequence"/>
</dbReference>
<evidence type="ECO:0000313" key="5">
    <source>
        <dbReference type="Proteomes" id="UP001597322"/>
    </source>
</evidence>
<keyword evidence="3" id="KW-0472">Membrane</keyword>
<name>A0ABW4M441_9HYPH</name>
<dbReference type="PROSITE" id="PS00379">
    <property type="entry name" value="CDP_ALCOHOL_P_TRANSF"/>
    <property type="match status" value="1"/>
</dbReference>
<gene>
    <name evidence="4" type="ORF">ACFSE1_07920</name>
</gene>
<dbReference type="InterPro" id="IPR048254">
    <property type="entry name" value="CDP_ALCOHOL_P_TRANSF_CS"/>
</dbReference>
<feature type="transmembrane region" description="Helical" evidence="3">
    <location>
        <begin position="33"/>
        <end position="51"/>
    </location>
</feature>
<feature type="transmembrane region" description="Helical" evidence="3">
    <location>
        <begin position="210"/>
        <end position="226"/>
    </location>
</feature>
<feature type="transmembrane region" description="Helical" evidence="3">
    <location>
        <begin position="82"/>
        <end position="105"/>
    </location>
</feature>
<keyword evidence="3" id="KW-0812">Transmembrane</keyword>
<evidence type="ECO:0000256" key="3">
    <source>
        <dbReference type="SAM" id="Phobius"/>
    </source>
</evidence>
<feature type="transmembrane region" description="Helical" evidence="3">
    <location>
        <begin position="57"/>
        <end position="75"/>
    </location>
</feature>
<dbReference type="EMBL" id="JBHUEQ010000015">
    <property type="protein sequence ID" value="MFD1745381.1"/>
    <property type="molecule type" value="Genomic_DNA"/>
</dbReference>
<comment type="caution">
    <text evidence="4">The sequence shown here is derived from an EMBL/GenBank/DDBJ whole genome shotgun (WGS) entry which is preliminary data.</text>
</comment>
<dbReference type="RefSeq" id="WP_377398954.1">
    <property type="nucleotide sequence ID" value="NZ_JBHUEQ010000015.1"/>
</dbReference>
<keyword evidence="1 2" id="KW-0808">Transferase</keyword>
<dbReference type="InterPro" id="IPR000462">
    <property type="entry name" value="CDP-OH_P_trans"/>
</dbReference>
<feature type="transmembrane region" description="Helical" evidence="3">
    <location>
        <begin position="117"/>
        <end position="138"/>
    </location>
</feature>
<sequence length="257" mass="27573">MSLAESDAAPPFPSNGDQIPAVLLRNALKVMGLVYVLSIGIWSIAAVKLPLENHVPFAAGGLLAVIYGLVIYGLPRHHHASFGYANLVTSLRAGFVSLVGATVLLSEGFGNAQSDGLVWAICGAVLFALALDGVDGYLARKFRQQSELGARFDMEVDALLIMVLAMAALALGKAGIWVLAIGGMRYLYFVAQHYVVALRRDLPPSHRRKLVCVIQVVSLCLVVTPVVQEPLSGWICLLALVSLTYSFAVDIRFQLKA</sequence>
<dbReference type="Pfam" id="PF01066">
    <property type="entry name" value="CDP-OH_P_transf"/>
    <property type="match status" value="1"/>
</dbReference>
<feature type="transmembrane region" description="Helical" evidence="3">
    <location>
        <begin position="232"/>
        <end position="251"/>
    </location>
</feature>
<dbReference type="GO" id="GO:0016740">
    <property type="term" value="F:transferase activity"/>
    <property type="evidence" value="ECO:0007669"/>
    <property type="project" value="UniProtKB-KW"/>
</dbReference>
<reference evidence="5" key="1">
    <citation type="journal article" date="2019" name="Int. J. Syst. Evol. Microbiol.">
        <title>The Global Catalogue of Microorganisms (GCM) 10K type strain sequencing project: providing services to taxonomists for standard genome sequencing and annotation.</title>
        <authorList>
            <consortium name="The Broad Institute Genomics Platform"/>
            <consortium name="The Broad Institute Genome Sequencing Center for Infectious Disease"/>
            <person name="Wu L."/>
            <person name="Ma J."/>
        </authorList>
    </citation>
    <scope>NUCLEOTIDE SEQUENCE [LARGE SCALE GENOMIC DNA]</scope>
    <source>
        <strain evidence="5">CG52</strain>
    </source>
</reference>
<comment type="similarity">
    <text evidence="2">Belongs to the CDP-alcohol phosphatidyltransferase class-I family.</text>
</comment>